<gene>
    <name evidence="3" type="ORF">HOLleu_41070</name>
</gene>
<feature type="region of interest" description="Disordered" evidence="1">
    <location>
        <begin position="399"/>
        <end position="432"/>
    </location>
</feature>
<evidence type="ECO:0000256" key="1">
    <source>
        <dbReference type="SAM" id="MobiDB-lite"/>
    </source>
</evidence>
<dbReference type="PANTHER" id="PTHR37984">
    <property type="entry name" value="PROTEIN CBG26694"/>
    <property type="match status" value="1"/>
</dbReference>
<organism evidence="3 4">
    <name type="scientific">Holothuria leucospilota</name>
    <name type="common">Black long sea cucumber</name>
    <name type="synonym">Mertensiothuria leucospilota</name>
    <dbReference type="NCBI Taxonomy" id="206669"/>
    <lineage>
        <taxon>Eukaryota</taxon>
        <taxon>Metazoa</taxon>
        <taxon>Echinodermata</taxon>
        <taxon>Eleutherozoa</taxon>
        <taxon>Echinozoa</taxon>
        <taxon>Holothuroidea</taxon>
        <taxon>Aspidochirotacea</taxon>
        <taxon>Aspidochirotida</taxon>
        <taxon>Holothuriidae</taxon>
        <taxon>Holothuria</taxon>
    </lineage>
</organism>
<accession>A0A9Q1BBV2</accession>
<dbReference type="InterPro" id="IPR012337">
    <property type="entry name" value="RNaseH-like_sf"/>
</dbReference>
<evidence type="ECO:0000313" key="4">
    <source>
        <dbReference type="Proteomes" id="UP001152320"/>
    </source>
</evidence>
<dbReference type="AlphaFoldDB" id="A0A9Q1BBV2"/>
<dbReference type="InterPro" id="IPR041588">
    <property type="entry name" value="Integrase_H2C2"/>
</dbReference>
<name>A0A9Q1BBV2_HOLLE</name>
<dbReference type="FunFam" id="1.10.340.70:FF:000003">
    <property type="entry name" value="Protein CBG25708"/>
    <property type="match status" value="1"/>
</dbReference>
<feature type="domain" description="Integrase catalytic" evidence="2">
    <location>
        <begin position="123"/>
        <end position="276"/>
    </location>
</feature>
<reference evidence="3" key="1">
    <citation type="submission" date="2021-10" db="EMBL/GenBank/DDBJ databases">
        <title>Tropical sea cucumber genome reveals ecological adaptation and Cuvierian tubules defense mechanism.</title>
        <authorList>
            <person name="Chen T."/>
        </authorList>
    </citation>
    <scope>NUCLEOTIDE SEQUENCE</scope>
    <source>
        <strain evidence="3">Nanhai2018</strain>
        <tissue evidence="3">Muscle</tissue>
    </source>
</reference>
<dbReference type="GO" id="GO:0015074">
    <property type="term" value="P:DNA integration"/>
    <property type="evidence" value="ECO:0007669"/>
    <property type="project" value="InterPro"/>
</dbReference>
<dbReference type="Pfam" id="PF00665">
    <property type="entry name" value="rve"/>
    <property type="match status" value="1"/>
</dbReference>
<dbReference type="InterPro" id="IPR036397">
    <property type="entry name" value="RNaseH_sf"/>
</dbReference>
<sequence>MTMEEIDKCSQNDPEIQELRNRIHTGKWEGCNKSYYAVRHELTTFGNMVLRGTRIVMPRPLREQTLKLAHEGHQGIVKTKQRLRQKVWWPNIDREVEGMIRQCHACQVVNKAAQAEPIQPSKLPEGPWEDLAIDLCGPFPSGEYIIVLTDYYSRWPEATVLRSITSQTTINWLNHVFSSHGYPKSITCDNGAQFVSKEFCTYLSDHGIHHRRVTPYWPQANGQVERMNKVFLKLIRASVVEGKDWRKELTNFLLIYRSSPHITTGLSPAEMLFKRQIRTKLPQVGKMSVSQKQLKEAMRHDRAQKQSYKNYADRHRRTQVRDIKPGDKVLVKCEKKNKLSPAFYPTPFKVVKKMGNCLELMRPDGIKFRRNVSHTKLYKGGEGEIGDANLYDLEEDDICDNGEGENIPNHQRENDRPRRNRHPPRWLDDYIT</sequence>
<protein>
    <recommendedName>
        <fullName evidence="2">Integrase catalytic domain-containing protein</fullName>
    </recommendedName>
</protein>
<dbReference type="PROSITE" id="PS50994">
    <property type="entry name" value="INTEGRASE"/>
    <property type="match status" value="1"/>
</dbReference>
<dbReference type="SUPFAM" id="SSF53098">
    <property type="entry name" value="Ribonuclease H-like"/>
    <property type="match status" value="1"/>
</dbReference>
<dbReference type="Proteomes" id="UP001152320">
    <property type="component" value="Chromosome 23"/>
</dbReference>
<dbReference type="FunFam" id="3.30.420.10:FF:000063">
    <property type="entry name" value="Retrovirus-related Pol polyprotein from transposon 297-like Protein"/>
    <property type="match status" value="1"/>
</dbReference>
<dbReference type="EMBL" id="JAIZAY010000023">
    <property type="protein sequence ID" value="KAJ8019459.1"/>
    <property type="molecule type" value="Genomic_DNA"/>
</dbReference>
<dbReference type="InterPro" id="IPR050951">
    <property type="entry name" value="Retrovirus_Pol_polyprotein"/>
</dbReference>
<dbReference type="Gene3D" id="3.30.420.10">
    <property type="entry name" value="Ribonuclease H-like superfamily/Ribonuclease H"/>
    <property type="match status" value="1"/>
</dbReference>
<comment type="caution">
    <text evidence="3">The sequence shown here is derived from an EMBL/GenBank/DDBJ whole genome shotgun (WGS) entry which is preliminary data.</text>
</comment>
<dbReference type="InterPro" id="IPR001584">
    <property type="entry name" value="Integrase_cat-core"/>
</dbReference>
<evidence type="ECO:0000313" key="3">
    <source>
        <dbReference type="EMBL" id="KAJ8019459.1"/>
    </source>
</evidence>
<dbReference type="GO" id="GO:0003676">
    <property type="term" value="F:nucleic acid binding"/>
    <property type="evidence" value="ECO:0007669"/>
    <property type="project" value="InterPro"/>
</dbReference>
<dbReference type="Gene3D" id="1.10.340.70">
    <property type="match status" value="1"/>
</dbReference>
<dbReference type="OrthoDB" id="775972at2759"/>
<proteinExistence type="predicted"/>
<dbReference type="Pfam" id="PF17921">
    <property type="entry name" value="Integrase_H2C2"/>
    <property type="match status" value="1"/>
</dbReference>
<evidence type="ECO:0000259" key="2">
    <source>
        <dbReference type="PROSITE" id="PS50994"/>
    </source>
</evidence>
<dbReference type="PANTHER" id="PTHR37984:SF11">
    <property type="entry name" value="INTEGRASE CATALYTIC DOMAIN-CONTAINING PROTEIN"/>
    <property type="match status" value="1"/>
</dbReference>
<keyword evidence="4" id="KW-1185">Reference proteome</keyword>